<dbReference type="Proteomes" id="UP001182556">
    <property type="component" value="Unassembled WGS sequence"/>
</dbReference>
<feature type="compositionally biased region" description="Polar residues" evidence="1">
    <location>
        <begin position="83"/>
        <end position="96"/>
    </location>
</feature>
<protein>
    <submittedName>
        <fullName evidence="2">Uncharacterized protein</fullName>
    </submittedName>
</protein>
<feature type="compositionally biased region" description="Basic and acidic residues" evidence="1">
    <location>
        <begin position="561"/>
        <end position="608"/>
    </location>
</feature>
<sequence length="608" mass="66559">MWYYYAPRRRKSSTSSQTSPISPTSPTAPTSPTSAQPMSPLFASALAESPETSHFHRFESGHAGPSHLFTPNQLGRVDEDPRQTGTTAESAITASGGSRVPLLSRDFAQRTMVDRMDEHSNGEGHRDAASSIPPAPDSFVVYDLTDSAPVLRPPPPPKQQSKPSDLTLLPPKSVHDTYVSSFIRPMDGVEVTPTQPPTPEAEHNRPMIFRTSSAPGKPTSPGKLLPSPLPRLRTGEGKKSSKEAKVDEGMPIFEIFDADLAAPAHEMVKALKGHLDEVLKVSEEIGRMHLSLERLTVGAGGGWDQWDEDRSPAQKSSVDRSFASGAMQDDRRRESVSGMKGDETVTGLGIRSPGSGEETPGTTTRDDAEQALLKREQGVDEIMEKLGSLSERLRTYHVLGTPRLSFPQATGVTPSPTQDDPVTSKDAPPVATTSRKPTVSSLGRGAMPSHAAVTNLRAQASPSSPMHAHHRSTSSLGRSAFSRSMTTLDETDTDKRESQYHHPNYPYRRTAEPESYYHEDRKDKGKEVDLHETASNIGPASPTEEHGPEGNSRISVWDFGDSAKDKQRDRGEESWVEHTRAKSPDRPKKEGRKWVDSPLEMVDRSRPW</sequence>
<dbReference type="EMBL" id="JAODAN010000004">
    <property type="protein sequence ID" value="KAK1924673.1"/>
    <property type="molecule type" value="Genomic_DNA"/>
</dbReference>
<gene>
    <name evidence="2" type="ORF">DB88DRAFT_486380</name>
</gene>
<name>A0AAD9FR73_PAPLA</name>
<proteinExistence type="predicted"/>
<organism evidence="2 3">
    <name type="scientific">Papiliotrema laurentii</name>
    <name type="common">Cryptococcus laurentii</name>
    <dbReference type="NCBI Taxonomy" id="5418"/>
    <lineage>
        <taxon>Eukaryota</taxon>
        <taxon>Fungi</taxon>
        <taxon>Dikarya</taxon>
        <taxon>Basidiomycota</taxon>
        <taxon>Agaricomycotina</taxon>
        <taxon>Tremellomycetes</taxon>
        <taxon>Tremellales</taxon>
        <taxon>Rhynchogastremaceae</taxon>
        <taxon>Papiliotrema</taxon>
    </lineage>
</organism>
<feature type="compositionally biased region" description="Basic and acidic residues" evidence="1">
    <location>
        <begin position="233"/>
        <end position="244"/>
    </location>
</feature>
<feature type="region of interest" description="Disordered" evidence="1">
    <location>
        <begin position="185"/>
        <end position="244"/>
    </location>
</feature>
<feature type="compositionally biased region" description="Basic and acidic residues" evidence="1">
    <location>
        <begin position="509"/>
        <end position="532"/>
    </location>
</feature>
<feature type="region of interest" description="Disordered" evidence="1">
    <location>
        <begin position="302"/>
        <end position="367"/>
    </location>
</feature>
<feature type="compositionally biased region" description="Polar residues" evidence="1">
    <location>
        <begin position="431"/>
        <end position="441"/>
    </location>
</feature>
<feature type="compositionally biased region" description="Polar residues" evidence="1">
    <location>
        <begin position="473"/>
        <end position="488"/>
    </location>
</feature>
<feature type="region of interest" description="Disordered" evidence="1">
    <location>
        <begin position="115"/>
        <end position="172"/>
    </location>
</feature>
<feature type="compositionally biased region" description="Low complexity" evidence="1">
    <location>
        <begin position="13"/>
        <end position="40"/>
    </location>
</feature>
<dbReference type="AlphaFoldDB" id="A0AAD9FR73"/>
<feature type="region of interest" description="Disordered" evidence="1">
    <location>
        <begin position="1"/>
        <end position="103"/>
    </location>
</feature>
<accession>A0AAD9FR73</accession>
<comment type="caution">
    <text evidence="2">The sequence shown here is derived from an EMBL/GenBank/DDBJ whole genome shotgun (WGS) entry which is preliminary data.</text>
</comment>
<feature type="compositionally biased region" description="Basic and acidic residues" evidence="1">
    <location>
        <begin position="51"/>
        <end position="60"/>
    </location>
</feature>
<feature type="compositionally biased region" description="Basic and acidic residues" evidence="1">
    <location>
        <begin position="115"/>
        <end position="128"/>
    </location>
</feature>
<feature type="compositionally biased region" description="Polar residues" evidence="1">
    <location>
        <begin position="407"/>
        <end position="421"/>
    </location>
</feature>
<feature type="region of interest" description="Disordered" evidence="1">
    <location>
        <begin position="405"/>
        <end position="608"/>
    </location>
</feature>
<feature type="compositionally biased region" description="Basic and acidic residues" evidence="1">
    <location>
        <begin position="328"/>
        <end position="343"/>
    </location>
</feature>
<evidence type="ECO:0000256" key="1">
    <source>
        <dbReference type="SAM" id="MobiDB-lite"/>
    </source>
</evidence>
<feature type="compositionally biased region" description="Low complexity" evidence="1">
    <location>
        <begin position="352"/>
        <end position="363"/>
    </location>
</feature>
<evidence type="ECO:0000313" key="2">
    <source>
        <dbReference type="EMBL" id="KAK1924673.1"/>
    </source>
</evidence>
<evidence type="ECO:0000313" key="3">
    <source>
        <dbReference type="Proteomes" id="UP001182556"/>
    </source>
</evidence>
<reference evidence="2" key="1">
    <citation type="submission" date="2023-02" db="EMBL/GenBank/DDBJ databases">
        <title>Identification and recombinant expression of a fungal hydrolase from Papiliotrema laurentii that hydrolyzes apple cutin and clears colloidal polyester polyurethane.</title>
        <authorList>
            <consortium name="DOE Joint Genome Institute"/>
            <person name="Roman V.A."/>
            <person name="Bojanowski C."/>
            <person name="Crable B.R."/>
            <person name="Wagner D.N."/>
            <person name="Hung C.S."/>
            <person name="Nadeau L.J."/>
            <person name="Schratz L."/>
            <person name="Haridas S."/>
            <person name="Pangilinan J."/>
            <person name="Lipzen A."/>
            <person name="Na H."/>
            <person name="Yan M."/>
            <person name="Ng V."/>
            <person name="Grigoriev I.V."/>
            <person name="Spatafora J.W."/>
            <person name="Barlow D."/>
            <person name="Biffinger J."/>
            <person name="Kelley-Loughnane N."/>
            <person name="Varaljay V.A."/>
            <person name="Crookes-Goodson W.J."/>
        </authorList>
    </citation>
    <scope>NUCLEOTIDE SEQUENCE</scope>
    <source>
        <strain evidence="2">5307AH</strain>
    </source>
</reference>
<keyword evidence="3" id="KW-1185">Reference proteome</keyword>